<gene>
    <name evidence="11" type="primary">yehZ</name>
    <name evidence="11" type="ORF">AMOR_42830</name>
</gene>
<dbReference type="InterPro" id="IPR007210">
    <property type="entry name" value="ABC_Gly_betaine_transp_sub-bd"/>
</dbReference>
<dbReference type="InterPro" id="IPR035906">
    <property type="entry name" value="MetI-like_sf"/>
</dbReference>
<evidence type="ECO:0000256" key="3">
    <source>
        <dbReference type="ARBA" id="ARBA00022692"/>
    </source>
</evidence>
<dbReference type="Gene3D" id="3.40.190.120">
    <property type="entry name" value="Osmoprotection protein (prox), domain 2"/>
    <property type="match status" value="1"/>
</dbReference>
<evidence type="ECO:0000313" key="12">
    <source>
        <dbReference type="Proteomes" id="UP001162891"/>
    </source>
</evidence>
<keyword evidence="4 8" id="KW-1133">Transmembrane helix</keyword>
<feature type="transmembrane region" description="Helical" evidence="8">
    <location>
        <begin position="332"/>
        <end position="352"/>
    </location>
</feature>
<comment type="similarity">
    <text evidence="6">In the C-terminal section; belongs to the OsmX family.</text>
</comment>
<feature type="transmembrane region" description="Helical" evidence="8">
    <location>
        <begin position="301"/>
        <end position="320"/>
    </location>
</feature>
<evidence type="ECO:0000256" key="1">
    <source>
        <dbReference type="ARBA" id="ARBA00004651"/>
    </source>
</evidence>
<dbReference type="PROSITE" id="PS50928">
    <property type="entry name" value="ABC_TM1"/>
    <property type="match status" value="1"/>
</dbReference>
<dbReference type="CDD" id="cd06261">
    <property type="entry name" value="TM_PBP2"/>
    <property type="match status" value="1"/>
</dbReference>
<sequence>MIGAAAVALTAALALGAPAPVRVGSKEFTESEILGAMATQALAAGGVPAEHRRALGGTRILWEALLRGDLDVYPDYTGTISEEILGGAVRPDEEALRAALAPRGVGITRSLGFEDTYALAMRRDVADRLGVRRVSDLARLPALRIGFTSEFMDRKDGWPALRARYRLPQRDVRGLAHDLAYPALAAGEIDVTDVYSTDAEIGRYGLAVLEDDLHVFPEYRAVYVYRLDLEARAPAALPALRRLEGRIGASAMIDLNARVRIDGAAPDAAAAGFLRAALGLAPEVPPEYRWQRILARTREHLALVATALAGAILLGVPLGVLAARRPRIGRGVLALVGVVQTIPSLALLVFMIPLLGIGAGPAIAALFLYGLLPIVRNTHAGLTGIPPELTDSARAIGLPPAARLRLVELPLAAPAILAGVKTAAVIAVGTATLGALAGAGGYGQPILTGIRLASVPLILEGAIPAAALALLVQSGFDALEPLLVPRGLRRRAGRVES</sequence>
<comment type="subcellular location">
    <subcellularLocation>
        <location evidence="1 8">Cell membrane</location>
        <topology evidence="1 8">Multi-pass membrane protein</topology>
    </subcellularLocation>
</comment>
<dbReference type="Proteomes" id="UP001162891">
    <property type="component" value="Chromosome"/>
</dbReference>
<dbReference type="SUPFAM" id="SSF161098">
    <property type="entry name" value="MetI-like"/>
    <property type="match status" value="1"/>
</dbReference>
<comment type="similarity">
    <text evidence="8">Belongs to the binding-protein-dependent transport system permease family.</text>
</comment>
<feature type="chain" id="PRO_5045550275" evidence="9">
    <location>
        <begin position="20"/>
        <end position="497"/>
    </location>
</feature>
<evidence type="ECO:0000256" key="6">
    <source>
        <dbReference type="ARBA" id="ARBA00035642"/>
    </source>
</evidence>
<evidence type="ECO:0000256" key="9">
    <source>
        <dbReference type="SAM" id="SignalP"/>
    </source>
</evidence>
<evidence type="ECO:0000313" key="11">
    <source>
        <dbReference type="EMBL" id="BDG05287.1"/>
    </source>
</evidence>
<feature type="domain" description="ABC transmembrane type-1" evidence="10">
    <location>
        <begin position="297"/>
        <end position="480"/>
    </location>
</feature>
<keyword evidence="9" id="KW-0732">Signal</keyword>
<keyword evidence="5 8" id="KW-0472">Membrane</keyword>
<dbReference type="InterPro" id="IPR051204">
    <property type="entry name" value="ABC_transp_perm/SBD"/>
</dbReference>
<dbReference type="Gene3D" id="3.40.190.10">
    <property type="entry name" value="Periplasmic binding protein-like II"/>
    <property type="match status" value="1"/>
</dbReference>
<keyword evidence="3 8" id="KW-0812">Transmembrane</keyword>
<organism evidence="11 12">
    <name type="scientific">Anaeromyxobacter oryzae</name>
    <dbReference type="NCBI Taxonomy" id="2918170"/>
    <lineage>
        <taxon>Bacteria</taxon>
        <taxon>Pseudomonadati</taxon>
        <taxon>Myxococcota</taxon>
        <taxon>Myxococcia</taxon>
        <taxon>Myxococcales</taxon>
        <taxon>Cystobacterineae</taxon>
        <taxon>Anaeromyxobacteraceae</taxon>
        <taxon>Anaeromyxobacter</taxon>
    </lineage>
</organism>
<reference evidence="12" key="1">
    <citation type="journal article" date="2022" name="Int. J. Syst. Evol. Microbiol.">
        <title>Anaeromyxobacter oryzae sp. nov., Anaeromyxobacter diazotrophicus sp. nov. and Anaeromyxobacter paludicola sp. nov., isolated from paddy soils.</title>
        <authorList>
            <person name="Itoh H."/>
            <person name="Xu Z."/>
            <person name="Mise K."/>
            <person name="Masuda Y."/>
            <person name="Ushijima N."/>
            <person name="Hayakawa C."/>
            <person name="Shiratori Y."/>
            <person name="Senoo K."/>
        </authorList>
    </citation>
    <scope>NUCLEOTIDE SEQUENCE [LARGE SCALE GENOMIC DNA]</scope>
    <source>
        <strain evidence="12">Red232</strain>
    </source>
</reference>
<dbReference type="Pfam" id="PF04069">
    <property type="entry name" value="OpuAC"/>
    <property type="match status" value="1"/>
</dbReference>
<protein>
    <submittedName>
        <fullName evidence="11">Amino acid ABC transporter permease</fullName>
    </submittedName>
</protein>
<keyword evidence="2 8" id="KW-0813">Transport</keyword>
<accession>A0ABN6MZV7</accession>
<dbReference type="EMBL" id="AP025591">
    <property type="protein sequence ID" value="BDG05287.1"/>
    <property type="molecule type" value="Genomic_DNA"/>
</dbReference>
<proteinExistence type="inferred from homology"/>
<name>A0ABN6MZV7_9BACT</name>
<dbReference type="Gene3D" id="1.10.3720.10">
    <property type="entry name" value="MetI-like"/>
    <property type="match status" value="1"/>
</dbReference>
<evidence type="ECO:0000256" key="4">
    <source>
        <dbReference type="ARBA" id="ARBA00022989"/>
    </source>
</evidence>
<dbReference type="InterPro" id="IPR000515">
    <property type="entry name" value="MetI-like"/>
</dbReference>
<dbReference type="SUPFAM" id="SSF53850">
    <property type="entry name" value="Periplasmic binding protein-like II"/>
    <property type="match status" value="1"/>
</dbReference>
<evidence type="ECO:0000256" key="7">
    <source>
        <dbReference type="ARBA" id="ARBA00035652"/>
    </source>
</evidence>
<feature type="transmembrane region" description="Helical" evidence="8">
    <location>
        <begin position="358"/>
        <end position="375"/>
    </location>
</feature>
<dbReference type="PANTHER" id="PTHR30177:SF4">
    <property type="entry name" value="OSMOPROTECTANT IMPORT PERMEASE PROTEIN OSMW"/>
    <property type="match status" value="1"/>
</dbReference>
<evidence type="ECO:0000256" key="8">
    <source>
        <dbReference type="RuleBase" id="RU363032"/>
    </source>
</evidence>
<evidence type="ECO:0000256" key="2">
    <source>
        <dbReference type="ARBA" id="ARBA00022448"/>
    </source>
</evidence>
<dbReference type="PANTHER" id="PTHR30177">
    <property type="entry name" value="GLYCINE BETAINE/L-PROLINE TRANSPORT SYSTEM PERMEASE PROTEIN PROW"/>
    <property type="match status" value="1"/>
</dbReference>
<keyword evidence="12" id="KW-1185">Reference proteome</keyword>
<evidence type="ECO:0000256" key="5">
    <source>
        <dbReference type="ARBA" id="ARBA00023136"/>
    </source>
</evidence>
<feature type="signal peptide" evidence="9">
    <location>
        <begin position="1"/>
        <end position="19"/>
    </location>
</feature>
<comment type="similarity">
    <text evidence="7">In the N-terminal section; belongs to the binding-protein-dependent transport system permease family.</text>
</comment>
<dbReference type="Pfam" id="PF00528">
    <property type="entry name" value="BPD_transp_1"/>
    <property type="match status" value="1"/>
</dbReference>
<evidence type="ECO:0000259" key="10">
    <source>
        <dbReference type="PROSITE" id="PS50928"/>
    </source>
</evidence>